<feature type="transmembrane region" description="Helical" evidence="2">
    <location>
        <begin position="38"/>
        <end position="60"/>
    </location>
</feature>
<dbReference type="Proteomes" id="UP000000768">
    <property type="component" value="Chromosome 5"/>
</dbReference>
<evidence type="ECO:0000256" key="2">
    <source>
        <dbReference type="SAM" id="Phobius"/>
    </source>
</evidence>
<evidence type="ECO:0000313" key="3">
    <source>
        <dbReference type="EMBL" id="KXG28028.1"/>
    </source>
</evidence>
<protein>
    <submittedName>
        <fullName evidence="3">Uncharacterized protein</fullName>
    </submittedName>
</protein>
<gene>
    <name evidence="3" type="ORF">SORBI_3005G077400</name>
</gene>
<keyword evidence="4" id="KW-1185">Reference proteome</keyword>
<keyword evidence="2" id="KW-0812">Transmembrane</keyword>
<feature type="region of interest" description="Disordered" evidence="1">
    <location>
        <begin position="71"/>
        <end position="101"/>
    </location>
</feature>
<dbReference type="Gramene" id="KXG28028">
    <property type="protein sequence ID" value="KXG28028"/>
    <property type="gene ID" value="SORBI_3005G077400"/>
</dbReference>
<dbReference type="EMBL" id="CM000764">
    <property type="protein sequence ID" value="KXG28028.1"/>
    <property type="molecule type" value="Genomic_DNA"/>
</dbReference>
<organism evidence="3 4">
    <name type="scientific">Sorghum bicolor</name>
    <name type="common">Sorghum</name>
    <name type="synonym">Sorghum vulgare</name>
    <dbReference type="NCBI Taxonomy" id="4558"/>
    <lineage>
        <taxon>Eukaryota</taxon>
        <taxon>Viridiplantae</taxon>
        <taxon>Streptophyta</taxon>
        <taxon>Embryophyta</taxon>
        <taxon>Tracheophyta</taxon>
        <taxon>Spermatophyta</taxon>
        <taxon>Magnoliopsida</taxon>
        <taxon>Liliopsida</taxon>
        <taxon>Poales</taxon>
        <taxon>Poaceae</taxon>
        <taxon>PACMAD clade</taxon>
        <taxon>Panicoideae</taxon>
        <taxon>Andropogonodae</taxon>
        <taxon>Andropogoneae</taxon>
        <taxon>Sorghinae</taxon>
        <taxon>Sorghum</taxon>
    </lineage>
</organism>
<sequence length="152" mass="15772">MGKGAAGTVEMGKSATAAASCGLYPIPKHRRATGAPPIPLFFFLGTNLFFIVSFFSISIISGSWGTHGGDASFAPARCSRRPSSTRASPPPSPSPMHLPPPPSCFAAIEGLPGIVSLLPLPSPPQLAVAISRSRNRGFEAPPIVARRRQGPS</sequence>
<evidence type="ECO:0000313" key="4">
    <source>
        <dbReference type="Proteomes" id="UP000000768"/>
    </source>
</evidence>
<dbReference type="InParanoid" id="A0A1B6PQT3"/>
<keyword evidence="2" id="KW-1133">Transmembrane helix</keyword>
<feature type="compositionally biased region" description="Low complexity" evidence="1">
    <location>
        <begin position="71"/>
        <end position="87"/>
    </location>
</feature>
<evidence type="ECO:0000256" key="1">
    <source>
        <dbReference type="SAM" id="MobiDB-lite"/>
    </source>
</evidence>
<feature type="compositionally biased region" description="Pro residues" evidence="1">
    <location>
        <begin position="88"/>
        <end position="101"/>
    </location>
</feature>
<proteinExistence type="predicted"/>
<reference evidence="4" key="2">
    <citation type="journal article" date="2018" name="Plant J.">
        <title>The Sorghum bicolor reference genome: improved assembly, gene annotations, a transcriptome atlas, and signatures of genome organization.</title>
        <authorList>
            <person name="McCormick R.F."/>
            <person name="Truong S.K."/>
            <person name="Sreedasyam A."/>
            <person name="Jenkins J."/>
            <person name="Shu S."/>
            <person name="Sims D."/>
            <person name="Kennedy M."/>
            <person name="Amirebrahimi M."/>
            <person name="Weers B.D."/>
            <person name="McKinley B."/>
            <person name="Mattison A."/>
            <person name="Morishige D.T."/>
            <person name="Grimwood J."/>
            <person name="Schmutz J."/>
            <person name="Mullet J.E."/>
        </authorList>
    </citation>
    <scope>NUCLEOTIDE SEQUENCE [LARGE SCALE GENOMIC DNA]</scope>
    <source>
        <strain evidence="4">cv. BTx623</strain>
    </source>
</reference>
<name>A0A1B6PQT3_SORBI</name>
<accession>A0A1B6PQT3</accession>
<keyword evidence="2" id="KW-0472">Membrane</keyword>
<reference evidence="3 4" key="1">
    <citation type="journal article" date="2009" name="Nature">
        <title>The Sorghum bicolor genome and the diversification of grasses.</title>
        <authorList>
            <person name="Paterson A.H."/>
            <person name="Bowers J.E."/>
            <person name="Bruggmann R."/>
            <person name="Dubchak I."/>
            <person name="Grimwood J."/>
            <person name="Gundlach H."/>
            <person name="Haberer G."/>
            <person name="Hellsten U."/>
            <person name="Mitros T."/>
            <person name="Poliakov A."/>
            <person name="Schmutz J."/>
            <person name="Spannagl M."/>
            <person name="Tang H."/>
            <person name="Wang X."/>
            <person name="Wicker T."/>
            <person name="Bharti A.K."/>
            <person name="Chapman J."/>
            <person name="Feltus F.A."/>
            <person name="Gowik U."/>
            <person name="Grigoriev I.V."/>
            <person name="Lyons E."/>
            <person name="Maher C.A."/>
            <person name="Martis M."/>
            <person name="Narechania A."/>
            <person name="Otillar R.P."/>
            <person name="Penning B.W."/>
            <person name="Salamov A.A."/>
            <person name="Wang Y."/>
            <person name="Zhang L."/>
            <person name="Carpita N.C."/>
            <person name="Freeling M."/>
            <person name="Gingle A.R."/>
            <person name="Hash C.T."/>
            <person name="Keller B."/>
            <person name="Klein P."/>
            <person name="Kresovich S."/>
            <person name="McCann M.C."/>
            <person name="Ming R."/>
            <person name="Peterson D.G."/>
            <person name="Mehboob-ur-Rahman"/>
            <person name="Ware D."/>
            <person name="Westhoff P."/>
            <person name="Mayer K.F."/>
            <person name="Messing J."/>
            <person name="Rokhsar D.S."/>
        </authorList>
    </citation>
    <scope>NUCLEOTIDE SEQUENCE [LARGE SCALE GENOMIC DNA]</scope>
    <source>
        <strain evidence="4">cv. BTx623</strain>
    </source>
</reference>
<dbReference type="AlphaFoldDB" id="A0A1B6PQT3"/>